<evidence type="ECO:0000313" key="1">
    <source>
        <dbReference type="EMBL" id="KIY20586.1"/>
    </source>
</evidence>
<name>A0A0D6Z6A3_9BACI</name>
<proteinExistence type="predicted"/>
<keyword evidence="2" id="KW-1185">Reference proteome</keyword>
<dbReference type="EMBL" id="JXIQ01000194">
    <property type="protein sequence ID" value="KIY20586.1"/>
    <property type="molecule type" value="Genomic_DNA"/>
</dbReference>
<dbReference type="OrthoDB" id="9813552at2"/>
<reference evidence="1 2" key="1">
    <citation type="submission" date="2015-01" db="EMBL/GenBank/DDBJ databases">
        <title>Draft genome sequences of the supercritical CO2 tolerant bacteria Bacillus subterraneus MITOT1 and Bacillus cereus MIT0214.</title>
        <authorList>
            <person name="Peet K.C."/>
            <person name="Thompson J.R."/>
        </authorList>
    </citation>
    <scope>NUCLEOTIDE SEQUENCE [LARGE SCALE GENOMIC DNA]</scope>
    <source>
        <strain evidence="1 2">MITOT1</strain>
    </source>
</reference>
<gene>
    <name evidence="1" type="ORF">UB32_18350</name>
</gene>
<sequence>MSLKKRVGDDIDQDKVQKIFTSENQDHTKEYMAFIADTLVKYMELSKEMSPTLIFSLFYYKSRKAKEGGKLYCYPL</sequence>
<accession>A0A0D6Z6A3</accession>
<comment type="caution">
    <text evidence="1">The sequence shown here is derived from an EMBL/GenBank/DDBJ whole genome shotgun (WGS) entry which is preliminary data.</text>
</comment>
<dbReference type="AlphaFoldDB" id="A0A0D6Z6A3"/>
<evidence type="ECO:0000313" key="2">
    <source>
        <dbReference type="Proteomes" id="UP000032512"/>
    </source>
</evidence>
<dbReference type="Proteomes" id="UP000032512">
    <property type="component" value="Unassembled WGS sequence"/>
</dbReference>
<organism evidence="1 2">
    <name type="scientific">Mesobacillus subterraneus</name>
    <dbReference type="NCBI Taxonomy" id="285983"/>
    <lineage>
        <taxon>Bacteria</taxon>
        <taxon>Bacillati</taxon>
        <taxon>Bacillota</taxon>
        <taxon>Bacilli</taxon>
        <taxon>Bacillales</taxon>
        <taxon>Bacillaceae</taxon>
        <taxon>Mesobacillus</taxon>
    </lineage>
</organism>
<dbReference type="PATRIC" id="fig|285983.3.peg.3159"/>
<protein>
    <submittedName>
        <fullName evidence="1">Uncharacterized protein</fullName>
    </submittedName>
</protein>
<dbReference type="RefSeq" id="WP_044396531.1">
    <property type="nucleotide sequence ID" value="NZ_JXIQ01000194.1"/>
</dbReference>